<comment type="caution">
    <text evidence="3">The sequence shown here is derived from an EMBL/GenBank/DDBJ whole genome shotgun (WGS) entry which is preliminary data.</text>
</comment>
<keyword evidence="1" id="KW-0732">Signal</keyword>
<dbReference type="RefSeq" id="WP_073533851.1">
    <property type="nucleotide sequence ID" value="NZ_MJAO01000023.1"/>
</dbReference>
<proteinExistence type="predicted"/>
<accession>A0A1Q4NW27</accession>
<protein>
    <recommendedName>
        <fullName evidence="2">DUF4377 domain-containing protein</fullName>
    </recommendedName>
</protein>
<feature type="domain" description="DUF4377" evidence="2">
    <location>
        <begin position="40"/>
        <end position="113"/>
    </location>
</feature>
<feature type="signal peptide" evidence="1">
    <location>
        <begin position="1"/>
        <end position="20"/>
    </location>
</feature>
<evidence type="ECO:0000259" key="2">
    <source>
        <dbReference type="Pfam" id="PF14302"/>
    </source>
</evidence>
<feature type="chain" id="PRO_5013135087" description="DUF4377 domain-containing protein" evidence="1">
    <location>
        <begin position="21"/>
        <end position="116"/>
    </location>
</feature>
<sequence length="116" mass="12771">MKIKALLFVALAALAGCSQEGTSMNQPANEKGSQTEVLLVNSALVDCVGVGPMKCMQVRRSAQQPWELFYTGIEGFTFEPGYQYRLKVRVTPVENVPADASSLRYTLIEQLEKNKA</sequence>
<organism evidence="3 4">
    <name type="scientific">Serratia marcescens</name>
    <dbReference type="NCBI Taxonomy" id="615"/>
    <lineage>
        <taxon>Bacteria</taxon>
        <taxon>Pseudomonadati</taxon>
        <taxon>Pseudomonadota</taxon>
        <taxon>Gammaproteobacteria</taxon>
        <taxon>Enterobacterales</taxon>
        <taxon>Yersiniaceae</taxon>
        <taxon>Serratia</taxon>
    </lineage>
</organism>
<dbReference type="PROSITE" id="PS51257">
    <property type="entry name" value="PROKAR_LIPOPROTEIN"/>
    <property type="match status" value="1"/>
</dbReference>
<name>A0A1Q4NW27_SERMA</name>
<dbReference type="InterPro" id="IPR025485">
    <property type="entry name" value="DUF4377"/>
</dbReference>
<dbReference type="OrthoDB" id="7871744at2"/>
<reference evidence="3 4" key="1">
    <citation type="submission" date="2016-09" db="EMBL/GenBank/DDBJ databases">
        <title>Serratia marcescens MSU-97 and epiphytic antimycotic-producing bacteria.</title>
        <authorList>
            <person name="Matilla M.A."/>
        </authorList>
    </citation>
    <scope>NUCLEOTIDE SEQUENCE [LARGE SCALE GENOMIC DNA]</scope>
    <source>
        <strain evidence="3 4">MSU-97</strain>
    </source>
</reference>
<evidence type="ECO:0000313" key="3">
    <source>
        <dbReference type="EMBL" id="OKB65081.1"/>
    </source>
</evidence>
<evidence type="ECO:0000256" key="1">
    <source>
        <dbReference type="SAM" id="SignalP"/>
    </source>
</evidence>
<dbReference type="Pfam" id="PF14302">
    <property type="entry name" value="DUF4377"/>
    <property type="match status" value="1"/>
</dbReference>
<evidence type="ECO:0000313" key="4">
    <source>
        <dbReference type="Proteomes" id="UP000185770"/>
    </source>
</evidence>
<dbReference type="AlphaFoldDB" id="A0A1Q4NW27"/>
<gene>
    <name evidence="3" type="ORF">BHU62_19450</name>
</gene>
<dbReference type="EMBL" id="MJAO01000023">
    <property type="protein sequence ID" value="OKB65081.1"/>
    <property type="molecule type" value="Genomic_DNA"/>
</dbReference>
<dbReference type="Proteomes" id="UP000185770">
    <property type="component" value="Unassembled WGS sequence"/>
</dbReference>